<dbReference type="Pfam" id="PF00441">
    <property type="entry name" value="Acyl-CoA_dh_1"/>
    <property type="match status" value="1"/>
</dbReference>
<dbReference type="InterPro" id="IPR013786">
    <property type="entry name" value="AcylCoA_DH/ox_N"/>
</dbReference>
<reference evidence="10 11" key="2">
    <citation type="journal article" date="2016" name="Genome Announc.">
        <title>Draft Genome Sequence of Erythromycin- and Oxytetracycline-Sensitive Nocardia seriolae Strain U-1 (NBRC 110359).</title>
        <authorList>
            <person name="Imajoh M."/>
            <person name="Sukeda M."/>
            <person name="Shimizu M."/>
            <person name="Yamane J."/>
            <person name="Ohnishi K."/>
            <person name="Oshima S."/>
        </authorList>
    </citation>
    <scope>NUCLEOTIDE SEQUENCE [LARGE SCALE GENOMIC DNA]</scope>
    <source>
        <strain evidence="10 11">U-1</strain>
    </source>
</reference>
<keyword evidence="4 6" id="KW-0274">FAD</keyword>
<evidence type="ECO:0000256" key="3">
    <source>
        <dbReference type="ARBA" id="ARBA00022630"/>
    </source>
</evidence>
<dbReference type="GO" id="GO:0016491">
    <property type="term" value="F:oxidoreductase activity"/>
    <property type="evidence" value="ECO:0007669"/>
    <property type="project" value="UniProtKB-KW"/>
</dbReference>
<comment type="caution">
    <text evidence="10">The sequence shown here is derived from an EMBL/GenBank/DDBJ whole genome shotgun (WGS) entry which is preliminary data.</text>
</comment>
<name>A0ABC9Z2Q6_9NOCA</name>
<evidence type="ECO:0000256" key="6">
    <source>
        <dbReference type="RuleBase" id="RU362125"/>
    </source>
</evidence>
<dbReference type="PANTHER" id="PTHR43292">
    <property type="entry name" value="ACYL-COA DEHYDROGENASE"/>
    <property type="match status" value="1"/>
</dbReference>
<dbReference type="InterPro" id="IPR046373">
    <property type="entry name" value="Acyl-CoA_Oxase/DH_mid-dom_sf"/>
</dbReference>
<evidence type="ECO:0000256" key="4">
    <source>
        <dbReference type="ARBA" id="ARBA00022827"/>
    </source>
</evidence>
<sequence>MAGLPVCLRSITFPIVTPPRTGRAELAASCHPPGSGRTASYVHFMHISFSEDQDRLRKRLREYFADLVTPEIGAGLRAGPGGEHGDGTVYKEVVRQLGRDGWLVLGWPEEYGGQGRSMLDQLIFLDEAAAAGVPLPYLTVNTVGPTIMRYGTEEQKAHFLPRIARGELHFSIGYSEPSAGTDLASLRTRAVRDGDDYVINGEKMWTSLIEYADYIWLAARTDPTVGKHAGLSIFMVPTGTPGFSWTKVHTMAGVGTSATYYSDVRVPAANLVSAENQGWALITNQLNHERVALASAAPLQESLRQVTAWAHATMLPDGSRVLDAEWARLHLARVHAHAEYLKLRNWRTAWAADRGELGPAEASATKVFGTEFAIEGYRLLMEVLGAEALIRADSPGALLRGRIERFHRTALILTFGGGINEVQRDIIAKTALGLPVAR</sequence>
<dbReference type="PANTHER" id="PTHR43292:SF3">
    <property type="entry name" value="ACYL-COA DEHYDROGENASE FADE29"/>
    <property type="match status" value="1"/>
</dbReference>
<dbReference type="SUPFAM" id="SSF56645">
    <property type="entry name" value="Acyl-CoA dehydrogenase NM domain-like"/>
    <property type="match status" value="1"/>
</dbReference>
<dbReference type="InterPro" id="IPR009075">
    <property type="entry name" value="AcylCo_DH/oxidase_C"/>
</dbReference>
<comment type="cofactor">
    <cofactor evidence="1 6">
        <name>FAD</name>
        <dbReference type="ChEBI" id="CHEBI:57692"/>
    </cofactor>
</comment>
<dbReference type="InterPro" id="IPR009100">
    <property type="entry name" value="AcylCoA_DH/oxidase_NM_dom_sf"/>
</dbReference>
<dbReference type="EMBL" id="BBYQ01000137">
    <property type="protein sequence ID" value="GAP32012.1"/>
    <property type="molecule type" value="Genomic_DNA"/>
</dbReference>
<organism evidence="10 11">
    <name type="scientific">Nocardia seriolae</name>
    <dbReference type="NCBI Taxonomy" id="37332"/>
    <lineage>
        <taxon>Bacteria</taxon>
        <taxon>Bacillati</taxon>
        <taxon>Actinomycetota</taxon>
        <taxon>Actinomycetes</taxon>
        <taxon>Mycobacteriales</taxon>
        <taxon>Nocardiaceae</taxon>
        <taxon>Nocardia</taxon>
    </lineage>
</organism>
<evidence type="ECO:0000256" key="2">
    <source>
        <dbReference type="ARBA" id="ARBA00009347"/>
    </source>
</evidence>
<comment type="similarity">
    <text evidence="2 6">Belongs to the acyl-CoA dehydrogenase family.</text>
</comment>
<keyword evidence="3 6" id="KW-0285">Flavoprotein</keyword>
<reference evidence="11" key="1">
    <citation type="submission" date="2015-07" db="EMBL/GenBank/DDBJ databases">
        <title>Nocardia seriolae U-1 whole genome shotgun sequence.</title>
        <authorList>
            <person name="Imajoh M."/>
            <person name="Fukumoto Y."/>
            <person name="Sukeda M."/>
            <person name="Yamane J."/>
            <person name="Yamasaki K."/>
            <person name="Shimizu M."/>
            <person name="Ohnishi K."/>
            <person name="Oshima S."/>
        </authorList>
    </citation>
    <scope>NUCLEOTIDE SEQUENCE [LARGE SCALE GENOMIC DNA]</scope>
    <source>
        <strain evidence="11">U-1</strain>
    </source>
</reference>
<accession>A0ABC9Z2Q6</accession>
<feature type="domain" description="Acyl-CoA dehydrogenase/oxidase N-terminal" evidence="9">
    <location>
        <begin position="50"/>
        <end position="167"/>
    </location>
</feature>
<keyword evidence="11" id="KW-1185">Reference proteome</keyword>
<evidence type="ECO:0000313" key="11">
    <source>
        <dbReference type="Proteomes" id="UP000037179"/>
    </source>
</evidence>
<evidence type="ECO:0000256" key="5">
    <source>
        <dbReference type="ARBA" id="ARBA00023002"/>
    </source>
</evidence>
<protein>
    <submittedName>
        <fullName evidence="10">Acyl-CoA dehydrogenase</fullName>
    </submittedName>
</protein>
<dbReference type="Pfam" id="PF02771">
    <property type="entry name" value="Acyl-CoA_dh_N"/>
    <property type="match status" value="1"/>
</dbReference>
<dbReference type="Pfam" id="PF02770">
    <property type="entry name" value="Acyl-CoA_dh_M"/>
    <property type="match status" value="1"/>
</dbReference>
<keyword evidence="5 6" id="KW-0560">Oxidoreductase</keyword>
<dbReference type="Gene3D" id="1.20.140.10">
    <property type="entry name" value="Butyryl-CoA Dehydrogenase, subunit A, domain 3"/>
    <property type="match status" value="1"/>
</dbReference>
<feature type="domain" description="Acyl-CoA dehydrogenase/oxidase C-terminal" evidence="7">
    <location>
        <begin position="276"/>
        <end position="431"/>
    </location>
</feature>
<dbReference type="InterPro" id="IPR006091">
    <property type="entry name" value="Acyl-CoA_Oxase/DH_mid-dom"/>
</dbReference>
<evidence type="ECO:0000259" key="9">
    <source>
        <dbReference type="Pfam" id="PF02771"/>
    </source>
</evidence>
<evidence type="ECO:0000256" key="1">
    <source>
        <dbReference type="ARBA" id="ARBA00001974"/>
    </source>
</evidence>
<evidence type="ECO:0000313" key="10">
    <source>
        <dbReference type="EMBL" id="GAP32012.1"/>
    </source>
</evidence>
<dbReference type="SUPFAM" id="SSF47203">
    <property type="entry name" value="Acyl-CoA dehydrogenase C-terminal domain-like"/>
    <property type="match status" value="1"/>
</dbReference>
<proteinExistence type="inferred from homology"/>
<dbReference type="InterPro" id="IPR036250">
    <property type="entry name" value="AcylCo_DH-like_C"/>
</dbReference>
<dbReference type="InterPro" id="IPR037069">
    <property type="entry name" value="AcylCoA_DH/ox_N_sf"/>
</dbReference>
<evidence type="ECO:0000259" key="8">
    <source>
        <dbReference type="Pfam" id="PF02770"/>
    </source>
</evidence>
<evidence type="ECO:0000259" key="7">
    <source>
        <dbReference type="Pfam" id="PF00441"/>
    </source>
</evidence>
<gene>
    <name evidence="10" type="ORF">NSK11_contig00137-0010</name>
</gene>
<dbReference type="AlphaFoldDB" id="A0ABC9Z2Q6"/>
<dbReference type="InterPro" id="IPR052161">
    <property type="entry name" value="Mycobact_Acyl-CoA_DH"/>
</dbReference>
<dbReference type="Gene3D" id="1.10.540.10">
    <property type="entry name" value="Acyl-CoA dehydrogenase/oxidase, N-terminal domain"/>
    <property type="match status" value="1"/>
</dbReference>
<feature type="domain" description="Acyl-CoA oxidase/dehydrogenase middle" evidence="8">
    <location>
        <begin position="172"/>
        <end position="259"/>
    </location>
</feature>
<dbReference type="Gene3D" id="2.40.110.10">
    <property type="entry name" value="Butyryl-CoA Dehydrogenase, subunit A, domain 2"/>
    <property type="match status" value="1"/>
</dbReference>
<dbReference type="Proteomes" id="UP000037179">
    <property type="component" value="Unassembled WGS sequence"/>
</dbReference>